<dbReference type="InParanoid" id="A0A2J7QKK2"/>
<reference evidence="2 3" key="1">
    <citation type="submission" date="2017-12" db="EMBL/GenBank/DDBJ databases">
        <title>Hemimetabolous genomes reveal molecular basis of termite eusociality.</title>
        <authorList>
            <person name="Harrison M.C."/>
            <person name="Jongepier E."/>
            <person name="Robertson H.M."/>
            <person name="Arning N."/>
            <person name="Bitard-Feildel T."/>
            <person name="Chao H."/>
            <person name="Childers C.P."/>
            <person name="Dinh H."/>
            <person name="Doddapaneni H."/>
            <person name="Dugan S."/>
            <person name="Gowin J."/>
            <person name="Greiner C."/>
            <person name="Han Y."/>
            <person name="Hu H."/>
            <person name="Hughes D.S.T."/>
            <person name="Huylmans A.-K."/>
            <person name="Kemena C."/>
            <person name="Kremer L.P.M."/>
            <person name="Lee S.L."/>
            <person name="Lopez-Ezquerra A."/>
            <person name="Mallet L."/>
            <person name="Monroy-Kuhn J.M."/>
            <person name="Moser A."/>
            <person name="Murali S.C."/>
            <person name="Muzny D.M."/>
            <person name="Otani S."/>
            <person name="Piulachs M.-D."/>
            <person name="Poelchau M."/>
            <person name="Qu J."/>
            <person name="Schaub F."/>
            <person name="Wada-Katsumata A."/>
            <person name="Worley K.C."/>
            <person name="Xie Q."/>
            <person name="Ylla G."/>
            <person name="Poulsen M."/>
            <person name="Gibbs R.A."/>
            <person name="Schal C."/>
            <person name="Richards S."/>
            <person name="Belles X."/>
            <person name="Korb J."/>
            <person name="Bornberg-Bauer E."/>
        </authorList>
    </citation>
    <scope>NUCLEOTIDE SEQUENCE [LARGE SCALE GENOMIC DNA]</scope>
    <source>
        <tissue evidence="2">Whole body</tissue>
    </source>
</reference>
<name>A0A2J7QKK2_9NEOP</name>
<keyword evidence="3" id="KW-1185">Reference proteome</keyword>
<evidence type="ECO:0000256" key="1">
    <source>
        <dbReference type="SAM" id="MobiDB-lite"/>
    </source>
</evidence>
<proteinExistence type="predicted"/>
<feature type="region of interest" description="Disordered" evidence="1">
    <location>
        <begin position="259"/>
        <end position="286"/>
    </location>
</feature>
<dbReference type="AlphaFoldDB" id="A0A2J7QKK2"/>
<feature type="non-terminal residue" evidence="2">
    <location>
        <position position="286"/>
    </location>
</feature>
<organism evidence="2 3">
    <name type="scientific">Cryptotermes secundus</name>
    <dbReference type="NCBI Taxonomy" id="105785"/>
    <lineage>
        <taxon>Eukaryota</taxon>
        <taxon>Metazoa</taxon>
        <taxon>Ecdysozoa</taxon>
        <taxon>Arthropoda</taxon>
        <taxon>Hexapoda</taxon>
        <taxon>Insecta</taxon>
        <taxon>Pterygota</taxon>
        <taxon>Neoptera</taxon>
        <taxon>Polyneoptera</taxon>
        <taxon>Dictyoptera</taxon>
        <taxon>Blattodea</taxon>
        <taxon>Blattoidea</taxon>
        <taxon>Termitoidae</taxon>
        <taxon>Kalotermitidae</taxon>
        <taxon>Cryptotermitinae</taxon>
        <taxon>Cryptotermes</taxon>
    </lineage>
</organism>
<dbReference type="EMBL" id="NEVH01013262">
    <property type="protein sequence ID" value="PNF29113.1"/>
    <property type="molecule type" value="Genomic_DNA"/>
</dbReference>
<protein>
    <submittedName>
        <fullName evidence="2">Uncharacterized protein</fullName>
    </submittedName>
</protein>
<dbReference type="Proteomes" id="UP000235965">
    <property type="component" value="Unassembled WGS sequence"/>
</dbReference>
<evidence type="ECO:0000313" key="3">
    <source>
        <dbReference type="Proteomes" id="UP000235965"/>
    </source>
</evidence>
<accession>A0A2J7QKK2</accession>
<gene>
    <name evidence="2" type="ORF">B7P43_G12620</name>
</gene>
<evidence type="ECO:0000313" key="2">
    <source>
        <dbReference type="EMBL" id="PNF29113.1"/>
    </source>
</evidence>
<sequence>MEVQRSPENVMKAKLPPCHEIQDLVDELLVTPWDTRDTSSSSSDSLSPRAPLADISSELQDFSAEETYTLFQEALKHVEISDSIKEDVEMEDEEYHGINKNKNSQMTVVSDSSEIEGNKGKMSQEENTEKTLMITELEENEYRWKIKNNEKSLATFDFLREEREGVLQNNTERAVVILKAEEEDYTYETLTGVCDTDQDMMISEADTEHCEGRIQEYKKERAGTFSEKQKKGRDVGNLENEELLSGAATKGSLCEVIEEGEEDNGADTEYPASVSNMRGPHRRTMA</sequence>
<comment type="caution">
    <text evidence="2">The sequence shown here is derived from an EMBL/GenBank/DDBJ whole genome shotgun (WGS) entry which is preliminary data.</text>
</comment>